<dbReference type="Pfam" id="PF04548">
    <property type="entry name" value="AIG1"/>
    <property type="match status" value="1"/>
</dbReference>
<dbReference type="CDD" id="cd01852">
    <property type="entry name" value="AIG1"/>
    <property type="match status" value="1"/>
</dbReference>
<dbReference type="GO" id="GO:0005525">
    <property type="term" value="F:GTP binding"/>
    <property type="evidence" value="ECO:0007669"/>
    <property type="project" value="UniProtKB-KW"/>
</dbReference>
<name>A0AAN8QNA3_9TELE</name>
<evidence type="ECO:0000313" key="8">
    <source>
        <dbReference type="Proteomes" id="UP001356427"/>
    </source>
</evidence>
<accession>A0AAN8QNA3</accession>
<sequence>MASSSTTKPLEKDEDTDKQTLGRKRNSMDDPPKMSRIVLVGKTGAGKSSSGNTILGRKGFRDAKSSKSVTKECCKDTEEVAGRQVVIVDTPGIFDTNHPDSDLEKEISKCINMTSPGPHAIVLVLDVGPFTKEEQSAVKKIRALFGEEAERYTMILFTHGDELDNGGIKQYVNDAQDDLKTLVNQCGGRYHVFDNTKMENRGQVLDFLEKIDHMVKINCQDHYTNKMYEEVERKICHKEEELRKQYEEELQKLQEQEKQLLPEHQEKIKTLREEIEALKESLQEKENKLKNMKSMEQNKIPMEKVKRKQWSEVDMFHAMEDCGAGMAIRQAAKVHGPPPQHQPSRHVHVQNVCSFLQSTEKEEKSSTGHVCHATHGTTLRRHHLLCSLRGA</sequence>
<dbReference type="InterPro" id="IPR027417">
    <property type="entry name" value="P-loop_NTPase"/>
</dbReference>
<keyword evidence="4" id="KW-0175">Coiled coil</keyword>
<dbReference type="InterPro" id="IPR045058">
    <property type="entry name" value="GIMA/IAN/Toc"/>
</dbReference>
<organism evidence="7 8">
    <name type="scientific">Coregonus suidteri</name>
    <dbReference type="NCBI Taxonomy" id="861788"/>
    <lineage>
        <taxon>Eukaryota</taxon>
        <taxon>Metazoa</taxon>
        <taxon>Chordata</taxon>
        <taxon>Craniata</taxon>
        <taxon>Vertebrata</taxon>
        <taxon>Euteleostomi</taxon>
        <taxon>Actinopterygii</taxon>
        <taxon>Neopterygii</taxon>
        <taxon>Teleostei</taxon>
        <taxon>Protacanthopterygii</taxon>
        <taxon>Salmoniformes</taxon>
        <taxon>Salmonidae</taxon>
        <taxon>Coregoninae</taxon>
        <taxon>Coregonus</taxon>
    </lineage>
</organism>
<comment type="similarity">
    <text evidence="1">Belongs to the TRAFAC class TrmE-Era-EngA-EngB-Septin-like GTPase superfamily. AIG1/Toc34/Toc159-like paraseptin GTPase family. IAN subfamily.</text>
</comment>
<dbReference type="Proteomes" id="UP001356427">
    <property type="component" value="Unassembled WGS sequence"/>
</dbReference>
<dbReference type="PANTHER" id="PTHR10903:SF180">
    <property type="entry name" value="GTPASE IMAP FAMILY MEMBER 7-LIKE"/>
    <property type="match status" value="1"/>
</dbReference>
<keyword evidence="2" id="KW-0547">Nucleotide-binding</keyword>
<reference evidence="7 8" key="1">
    <citation type="submission" date="2021-04" db="EMBL/GenBank/DDBJ databases">
        <authorList>
            <person name="De Guttry C."/>
            <person name="Zahm M."/>
            <person name="Klopp C."/>
            <person name="Cabau C."/>
            <person name="Louis A."/>
            <person name="Berthelot C."/>
            <person name="Parey E."/>
            <person name="Roest Crollius H."/>
            <person name="Montfort J."/>
            <person name="Robinson-Rechavi M."/>
            <person name="Bucao C."/>
            <person name="Bouchez O."/>
            <person name="Gislard M."/>
            <person name="Lluch J."/>
            <person name="Milhes M."/>
            <person name="Lampietro C."/>
            <person name="Lopez Roques C."/>
            <person name="Donnadieu C."/>
            <person name="Braasch I."/>
            <person name="Desvignes T."/>
            <person name="Postlethwait J."/>
            <person name="Bobe J."/>
            <person name="Wedekind C."/>
            <person name="Guiguen Y."/>
        </authorList>
    </citation>
    <scope>NUCLEOTIDE SEQUENCE [LARGE SCALE GENOMIC DNA]</scope>
    <source>
        <strain evidence="7">Cs_M1</strain>
        <tissue evidence="7">Blood</tissue>
    </source>
</reference>
<dbReference type="EMBL" id="JAGTTL010000022">
    <property type="protein sequence ID" value="KAK6305766.1"/>
    <property type="molecule type" value="Genomic_DNA"/>
</dbReference>
<feature type="region of interest" description="Disordered" evidence="5">
    <location>
        <begin position="1"/>
        <end position="36"/>
    </location>
</feature>
<evidence type="ECO:0000256" key="2">
    <source>
        <dbReference type="ARBA" id="ARBA00022741"/>
    </source>
</evidence>
<dbReference type="InterPro" id="IPR006703">
    <property type="entry name" value="G_AIG1"/>
</dbReference>
<evidence type="ECO:0000313" key="7">
    <source>
        <dbReference type="EMBL" id="KAK6305766.1"/>
    </source>
</evidence>
<keyword evidence="8" id="KW-1185">Reference proteome</keyword>
<feature type="coiled-coil region" evidence="4">
    <location>
        <begin position="236"/>
        <end position="299"/>
    </location>
</feature>
<proteinExistence type="inferred from homology"/>
<dbReference type="Gene3D" id="3.40.50.300">
    <property type="entry name" value="P-loop containing nucleotide triphosphate hydrolases"/>
    <property type="match status" value="1"/>
</dbReference>
<evidence type="ECO:0000256" key="1">
    <source>
        <dbReference type="ARBA" id="ARBA00008535"/>
    </source>
</evidence>
<comment type="caution">
    <text evidence="7">The sequence shown here is derived from an EMBL/GenBank/DDBJ whole genome shotgun (WGS) entry which is preliminary data.</text>
</comment>
<dbReference type="FunFam" id="3.40.50.300:FF:000366">
    <property type="entry name" value="GTPase, IMAP family member 2"/>
    <property type="match status" value="1"/>
</dbReference>
<feature type="compositionally biased region" description="Basic and acidic residues" evidence="5">
    <location>
        <begin position="9"/>
        <end position="33"/>
    </location>
</feature>
<protein>
    <recommendedName>
        <fullName evidence="6">AIG1-type G domain-containing protein</fullName>
    </recommendedName>
</protein>
<dbReference type="SUPFAM" id="SSF52540">
    <property type="entry name" value="P-loop containing nucleoside triphosphate hydrolases"/>
    <property type="match status" value="1"/>
</dbReference>
<dbReference type="AlphaFoldDB" id="A0AAN8QNA3"/>
<feature type="domain" description="AIG1-type G" evidence="6">
    <location>
        <begin position="32"/>
        <end position="232"/>
    </location>
</feature>
<evidence type="ECO:0000259" key="6">
    <source>
        <dbReference type="PROSITE" id="PS51720"/>
    </source>
</evidence>
<evidence type="ECO:0000256" key="5">
    <source>
        <dbReference type="SAM" id="MobiDB-lite"/>
    </source>
</evidence>
<dbReference type="PANTHER" id="PTHR10903">
    <property type="entry name" value="GTPASE, IMAP FAMILY MEMBER-RELATED"/>
    <property type="match status" value="1"/>
</dbReference>
<dbReference type="PROSITE" id="PS51720">
    <property type="entry name" value="G_AIG1"/>
    <property type="match status" value="1"/>
</dbReference>
<evidence type="ECO:0000256" key="4">
    <source>
        <dbReference type="SAM" id="Coils"/>
    </source>
</evidence>
<gene>
    <name evidence="7" type="ORF">J4Q44_G00245460</name>
</gene>
<keyword evidence="3" id="KW-0342">GTP-binding</keyword>
<evidence type="ECO:0000256" key="3">
    <source>
        <dbReference type="ARBA" id="ARBA00023134"/>
    </source>
</evidence>